<evidence type="ECO:0000259" key="3">
    <source>
        <dbReference type="PROSITE" id="PS51379"/>
    </source>
</evidence>
<reference evidence="5 6" key="2">
    <citation type="submission" date="2024-07" db="EMBL/GenBank/DDBJ databases">
        <authorList>
            <person name="Akdeniz Z."/>
        </authorList>
    </citation>
    <scope>NUCLEOTIDE SEQUENCE [LARGE SCALE GENOMIC DNA]</scope>
</reference>
<dbReference type="Pfam" id="PF00881">
    <property type="entry name" value="Nitroreductase"/>
    <property type="match status" value="1"/>
</dbReference>
<dbReference type="EMBL" id="CATOUU010000325">
    <property type="protein sequence ID" value="CAI9924877.1"/>
    <property type="molecule type" value="Genomic_DNA"/>
</dbReference>
<comment type="similarity">
    <text evidence="1">Belongs to the nitroreductase family.</text>
</comment>
<dbReference type="SUPFAM" id="SSF54862">
    <property type="entry name" value="4Fe-4S ferredoxins"/>
    <property type="match status" value="1"/>
</dbReference>
<dbReference type="SUPFAM" id="SSF55469">
    <property type="entry name" value="FMN-dependent nitroreductase-like"/>
    <property type="match status" value="1"/>
</dbReference>
<dbReference type="PANTHER" id="PTHR43673">
    <property type="entry name" value="NAD(P)H NITROREDUCTASE YDGI-RELATED"/>
    <property type="match status" value="1"/>
</dbReference>
<protein>
    <submittedName>
        <fullName evidence="4">Nitroreductase</fullName>
    </submittedName>
</protein>
<proteinExistence type="inferred from homology"/>
<feature type="domain" description="4Fe-4S ferredoxin-type" evidence="3">
    <location>
        <begin position="1"/>
        <end position="28"/>
    </location>
</feature>
<name>A0AA86NR25_9EUKA</name>
<sequence>MNFKVSDSCVQCNSCINVCPTKSLSLVDGLVTFNSSRCMKCGQCFSICPTASISMFDCDPSTNISLDPLVKAIQMRRSVRSYKSEPLSNEKITEMLQIIRFAPSARNARNTRYIVINRPKLLELIPVIGEILLNIYPHMKAMIQAGGDAIFRGAPHLIVAVESVPQPTDDGVIALAEFELLAQQQGYGTFWCGFFKHAQAAPQVRELVGQNQQDKVTAALGFGIADIQYERPAAREKVAVTFI</sequence>
<reference evidence="4" key="1">
    <citation type="submission" date="2023-06" db="EMBL/GenBank/DDBJ databases">
        <authorList>
            <person name="Kurt Z."/>
        </authorList>
    </citation>
    <scope>NUCLEOTIDE SEQUENCE</scope>
</reference>
<keyword evidence="2" id="KW-0560">Oxidoreductase</keyword>
<dbReference type="InterPro" id="IPR029479">
    <property type="entry name" value="Nitroreductase"/>
</dbReference>
<evidence type="ECO:0000313" key="6">
    <source>
        <dbReference type="Proteomes" id="UP001642409"/>
    </source>
</evidence>
<dbReference type="InterPro" id="IPR017896">
    <property type="entry name" value="4Fe4S_Fe-S-bd"/>
</dbReference>
<evidence type="ECO:0000313" key="4">
    <source>
        <dbReference type="EMBL" id="CAI9924877.1"/>
    </source>
</evidence>
<dbReference type="PANTHER" id="PTHR43673:SF10">
    <property type="entry name" value="NADH DEHYDROGENASE_NAD(P)H NITROREDUCTASE XCC3605-RELATED"/>
    <property type="match status" value="1"/>
</dbReference>
<feature type="domain" description="4Fe-4S ferredoxin-type" evidence="3">
    <location>
        <begin position="29"/>
        <end position="58"/>
    </location>
</feature>
<dbReference type="PROSITE" id="PS00198">
    <property type="entry name" value="4FE4S_FER_1"/>
    <property type="match status" value="1"/>
</dbReference>
<dbReference type="Proteomes" id="UP001642409">
    <property type="component" value="Unassembled WGS sequence"/>
</dbReference>
<organism evidence="4">
    <name type="scientific">Hexamita inflata</name>
    <dbReference type="NCBI Taxonomy" id="28002"/>
    <lineage>
        <taxon>Eukaryota</taxon>
        <taxon>Metamonada</taxon>
        <taxon>Diplomonadida</taxon>
        <taxon>Hexamitidae</taxon>
        <taxon>Hexamitinae</taxon>
        <taxon>Hexamita</taxon>
    </lineage>
</organism>
<dbReference type="InterPro" id="IPR017900">
    <property type="entry name" value="4Fe4S_Fe_S_CS"/>
</dbReference>
<evidence type="ECO:0000313" key="5">
    <source>
        <dbReference type="EMBL" id="CAL6106278.1"/>
    </source>
</evidence>
<evidence type="ECO:0000256" key="2">
    <source>
        <dbReference type="ARBA" id="ARBA00023002"/>
    </source>
</evidence>
<accession>A0AA86NR25</accession>
<dbReference type="EMBL" id="CAXDID020000608">
    <property type="protein sequence ID" value="CAL6106278.1"/>
    <property type="molecule type" value="Genomic_DNA"/>
</dbReference>
<dbReference type="Gene3D" id="3.30.70.20">
    <property type="match status" value="1"/>
</dbReference>
<evidence type="ECO:0000256" key="1">
    <source>
        <dbReference type="ARBA" id="ARBA00007118"/>
    </source>
</evidence>
<gene>
    <name evidence="4" type="ORF">HINF_LOCUS12522</name>
    <name evidence="5" type="ORF">HINF_LOCUS73664</name>
</gene>
<dbReference type="InterPro" id="IPR000415">
    <property type="entry name" value="Nitroreductase-like"/>
</dbReference>
<comment type="caution">
    <text evidence="4">The sequence shown here is derived from an EMBL/GenBank/DDBJ whole genome shotgun (WGS) entry which is preliminary data.</text>
</comment>
<dbReference type="AlphaFoldDB" id="A0AA86NR25"/>
<dbReference type="Gene3D" id="3.40.109.10">
    <property type="entry name" value="NADH Oxidase"/>
    <property type="match status" value="1"/>
</dbReference>
<dbReference type="GO" id="GO:0016491">
    <property type="term" value="F:oxidoreductase activity"/>
    <property type="evidence" value="ECO:0007669"/>
    <property type="project" value="UniProtKB-KW"/>
</dbReference>
<keyword evidence="6" id="KW-1185">Reference proteome</keyword>
<dbReference type="PROSITE" id="PS51379">
    <property type="entry name" value="4FE4S_FER_2"/>
    <property type="match status" value="2"/>
</dbReference>
<dbReference type="Pfam" id="PF13237">
    <property type="entry name" value="Fer4_10"/>
    <property type="match status" value="1"/>
</dbReference>